<reference evidence="3 4" key="1">
    <citation type="submission" date="2019-04" db="EMBL/GenBank/DDBJ databases">
        <title>Microbes associate with the intestines of laboratory mice.</title>
        <authorList>
            <person name="Navarre W."/>
            <person name="Wong E."/>
            <person name="Huang K."/>
            <person name="Tropini C."/>
            <person name="Ng K."/>
            <person name="Yu B."/>
        </authorList>
    </citation>
    <scope>NUCLEOTIDE SEQUENCE [LARGE SCALE GENOMIC DNA]</scope>
    <source>
        <strain evidence="3 4">NM62_B4-13</strain>
    </source>
</reference>
<sequence length="64" mass="6993">MSAPACDPTDPDPTDPRPRPPEEPGPNECCGSGCPLCVLDMYSDELQQYRAALAAWKLRHPEVP</sequence>
<dbReference type="Pfam" id="PF09791">
    <property type="entry name" value="Oxidored-like"/>
    <property type="match status" value="1"/>
</dbReference>
<organism evidence="3 4">
    <name type="scientific">Stenotrophomonas maltophilia</name>
    <name type="common">Pseudomonas maltophilia</name>
    <name type="synonym">Xanthomonas maltophilia</name>
    <dbReference type="NCBI Taxonomy" id="40324"/>
    <lineage>
        <taxon>Bacteria</taxon>
        <taxon>Pseudomonadati</taxon>
        <taxon>Pseudomonadota</taxon>
        <taxon>Gammaproteobacteria</taxon>
        <taxon>Lysobacterales</taxon>
        <taxon>Lysobacteraceae</taxon>
        <taxon>Stenotrophomonas</taxon>
        <taxon>Stenotrophomonas maltophilia group</taxon>
    </lineage>
</organism>
<dbReference type="Proteomes" id="UP000306631">
    <property type="component" value="Unassembled WGS sequence"/>
</dbReference>
<dbReference type="EMBL" id="SRYW01000001">
    <property type="protein sequence ID" value="TGY37351.1"/>
    <property type="molecule type" value="Genomic_DNA"/>
</dbReference>
<feature type="domain" description="Oxidoreductase-like" evidence="2">
    <location>
        <begin position="17"/>
        <end position="56"/>
    </location>
</feature>
<dbReference type="InterPro" id="IPR019180">
    <property type="entry name" value="Oxidoreductase-like_N"/>
</dbReference>
<dbReference type="RefSeq" id="WP_026070810.1">
    <property type="nucleotide sequence ID" value="NZ_SRYW01000001.1"/>
</dbReference>
<protein>
    <submittedName>
        <fullName evidence="3">Oxidoreductase-like protein</fullName>
    </submittedName>
</protein>
<evidence type="ECO:0000313" key="4">
    <source>
        <dbReference type="Proteomes" id="UP000306631"/>
    </source>
</evidence>
<dbReference type="PANTHER" id="PTHR21193:SF3">
    <property type="entry name" value="OXIDOREDUCTASE-LIKE DOMAIN-CONTAINING PROTEIN 1"/>
    <property type="match status" value="1"/>
</dbReference>
<evidence type="ECO:0000259" key="2">
    <source>
        <dbReference type="Pfam" id="PF09791"/>
    </source>
</evidence>
<evidence type="ECO:0000313" key="3">
    <source>
        <dbReference type="EMBL" id="TGY37351.1"/>
    </source>
</evidence>
<dbReference type="AlphaFoldDB" id="A0A4S2D926"/>
<evidence type="ECO:0000256" key="1">
    <source>
        <dbReference type="SAM" id="MobiDB-lite"/>
    </source>
</evidence>
<gene>
    <name evidence="3" type="ORF">E5352_01975</name>
</gene>
<accession>A0A4S2D926</accession>
<comment type="caution">
    <text evidence="3">The sequence shown here is derived from an EMBL/GenBank/DDBJ whole genome shotgun (WGS) entry which is preliminary data.</text>
</comment>
<feature type="region of interest" description="Disordered" evidence="1">
    <location>
        <begin position="1"/>
        <end position="28"/>
    </location>
</feature>
<dbReference type="InterPro" id="IPR039251">
    <property type="entry name" value="OXLD1"/>
</dbReference>
<proteinExistence type="predicted"/>
<name>A0A4S2D926_STEMA</name>
<dbReference type="PANTHER" id="PTHR21193">
    <property type="entry name" value="OXIDOREDUCTASE-LIKE DOMAIN-CONTAINING PROTEIN 1"/>
    <property type="match status" value="1"/>
</dbReference>